<dbReference type="Proteomes" id="UP000654345">
    <property type="component" value="Unassembled WGS sequence"/>
</dbReference>
<evidence type="ECO:0000256" key="1">
    <source>
        <dbReference type="SAM" id="Phobius"/>
    </source>
</evidence>
<keyword evidence="1" id="KW-1133">Transmembrane helix</keyword>
<evidence type="ECO:0000313" key="3">
    <source>
        <dbReference type="Proteomes" id="UP000654345"/>
    </source>
</evidence>
<keyword evidence="1" id="KW-0472">Membrane</keyword>
<sequence length="458" mass="49336">MSNVQGKSKGDKVVKTYLRRTPLYSSLIVVLLLMLTACGGTSSGNTSGQTLHVLVGANTTYPTQQKQWMQQIGTEFNKLTGSTIAWDTYSSSSEEQTKLQTAIVSGNGPDIFSLGTTFVPTAQATNGFVTLSDADWQQVGGKSKFFPQQLTMAGKTPDQTIGIPWIMAPFAMVYNKDLFQKAGITTPPTTWTEFIQDAQKINQPSAGVYGTEIDPSDSFDTWKVIWTLSKQLGKDFLSPDLKTAQLNSPEAQTALQFWFDWATKYKITDPNAMSWKSGDATRAFGSGKVGMQLMVSTSIIPTLDKSGLAGHYAFAPMPTVPYGMQQRPANGIAATSIVSGQMLAIAKYSNQKDLALKLINLLTDNQHQLDWHKTFGDLPANAAAANQLASQDALTAAFIQAEAGATPTPFSGSWASIQVSMAGVCSKVANLVATNQYSPSSIKPLLDQANQQIQGSLH</sequence>
<comment type="caution">
    <text evidence="2">The sequence shown here is derived from an EMBL/GenBank/DDBJ whole genome shotgun (WGS) entry which is preliminary data.</text>
</comment>
<dbReference type="PANTHER" id="PTHR43649:SF12">
    <property type="entry name" value="DIACETYLCHITOBIOSE BINDING PROTEIN DASA"/>
    <property type="match status" value="1"/>
</dbReference>
<dbReference type="EMBL" id="BNJG01000002">
    <property type="protein sequence ID" value="GHO57197.1"/>
    <property type="molecule type" value="Genomic_DNA"/>
</dbReference>
<dbReference type="SUPFAM" id="SSF53850">
    <property type="entry name" value="Periplasmic binding protein-like II"/>
    <property type="match status" value="1"/>
</dbReference>
<feature type="transmembrane region" description="Helical" evidence="1">
    <location>
        <begin position="21"/>
        <end position="42"/>
    </location>
</feature>
<gene>
    <name evidence="2" type="ORF">KSB_56720</name>
</gene>
<proteinExistence type="predicted"/>
<evidence type="ECO:0008006" key="4">
    <source>
        <dbReference type="Google" id="ProtNLM"/>
    </source>
</evidence>
<reference evidence="2 3" key="1">
    <citation type="journal article" date="2021" name="Int. J. Syst. Evol. Microbiol.">
        <title>Reticulibacter mediterranei gen. nov., sp. nov., within the new family Reticulibacteraceae fam. nov., and Ktedonospora formicarum gen. nov., sp. nov., Ktedonobacter robiniae sp. nov., Dictyobacter formicarum sp. nov. and Dictyobacter arantiisoli sp. nov., belonging to the class Ktedonobacteria.</title>
        <authorList>
            <person name="Yabe S."/>
            <person name="Zheng Y."/>
            <person name="Wang C.M."/>
            <person name="Sakai Y."/>
            <person name="Abe K."/>
            <person name="Yokota A."/>
            <person name="Donadio S."/>
            <person name="Cavaletti L."/>
            <person name="Monciardini P."/>
        </authorList>
    </citation>
    <scope>NUCLEOTIDE SEQUENCE [LARGE SCALE GENOMIC DNA]</scope>
    <source>
        <strain evidence="2 3">SOSP1-30</strain>
    </source>
</reference>
<evidence type="ECO:0000313" key="2">
    <source>
        <dbReference type="EMBL" id="GHO57197.1"/>
    </source>
</evidence>
<dbReference type="InterPro" id="IPR006059">
    <property type="entry name" value="SBP"/>
</dbReference>
<accession>A0ABQ3UXA1</accession>
<dbReference type="Gene3D" id="3.40.190.10">
    <property type="entry name" value="Periplasmic binding protein-like II"/>
    <property type="match status" value="2"/>
</dbReference>
<organism evidence="2 3">
    <name type="scientific">Ktedonobacter robiniae</name>
    <dbReference type="NCBI Taxonomy" id="2778365"/>
    <lineage>
        <taxon>Bacteria</taxon>
        <taxon>Bacillati</taxon>
        <taxon>Chloroflexota</taxon>
        <taxon>Ktedonobacteria</taxon>
        <taxon>Ktedonobacterales</taxon>
        <taxon>Ktedonobacteraceae</taxon>
        <taxon>Ktedonobacter</taxon>
    </lineage>
</organism>
<protein>
    <recommendedName>
        <fullName evidence="4">ABC transporter substrate-binding protein</fullName>
    </recommendedName>
</protein>
<name>A0ABQ3UXA1_9CHLR</name>
<dbReference type="PANTHER" id="PTHR43649">
    <property type="entry name" value="ARABINOSE-BINDING PROTEIN-RELATED"/>
    <property type="match status" value="1"/>
</dbReference>
<keyword evidence="3" id="KW-1185">Reference proteome</keyword>
<dbReference type="InterPro" id="IPR050490">
    <property type="entry name" value="Bact_solute-bd_prot1"/>
</dbReference>
<dbReference type="Pfam" id="PF01547">
    <property type="entry name" value="SBP_bac_1"/>
    <property type="match status" value="1"/>
</dbReference>
<keyword evidence="1" id="KW-0812">Transmembrane</keyword>